<dbReference type="SUPFAM" id="SSF57850">
    <property type="entry name" value="RING/U-box"/>
    <property type="match status" value="1"/>
</dbReference>
<organism evidence="6 7">
    <name type="scientific">Chlamydomonas reinhardtii</name>
    <name type="common">Chlamydomonas smithii</name>
    <dbReference type="NCBI Taxonomy" id="3055"/>
    <lineage>
        <taxon>Eukaryota</taxon>
        <taxon>Viridiplantae</taxon>
        <taxon>Chlorophyta</taxon>
        <taxon>core chlorophytes</taxon>
        <taxon>Chlorophyceae</taxon>
        <taxon>CS clade</taxon>
        <taxon>Chlamydomonadales</taxon>
        <taxon>Chlamydomonadaceae</taxon>
        <taxon>Chlamydomonas</taxon>
    </lineage>
</organism>
<evidence type="ECO:0000259" key="5">
    <source>
        <dbReference type="SMART" id="SM00744"/>
    </source>
</evidence>
<keyword evidence="2" id="KW-0863">Zinc-finger</keyword>
<evidence type="ECO:0000256" key="3">
    <source>
        <dbReference type="ARBA" id="ARBA00022833"/>
    </source>
</evidence>
<evidence type="ECO:0000313" key="6">
    <source>
        <dbReference type="EMBL" id="PNW80323.1"/>
    </source>
</evidence>
<feature type="region of interest" description="Disordered" evidence="4">
    <location>
        <begin position="628"/>
        <end position="712"/>
    </location>
</feature>
<proteinExistence type="predicted"/>
<dbReference type="Pfam" id="PF12906">
    <property type="entry name" value="RINGv"/>
    <property type="match status" value="1"/>
</dbReference>
<dbReference type="InterPro" id="IPR013083">
    <property type="entry name" value="Znf_RING/FYVE/PHD"/>
</dbReference>
<dbReference type="Gene3D" id="3.30.40.10">
    <property type="entry name" value="Zinc/RING finger domain, C3HC4 (zinc finger)"/>
    <property type="match status" value="1"/>
</dbReference>
<keyword evidence="7" id="KW-1185">Reference proteome</keyword>
<dbReference type="GeneID" id="5726504"/>
<dbReference type="EMBL" id="CM008968">
    <property type="protein sequence ID" value="PNW80323.1"/>
    <property type="molecule type" value="Genomic_DNA"/>
</dbReference>
<feature type="compositionally biased region" description="Low complexity" evidence="4">
    <location>
        <begin position="11"/>
        <end position="21"/>
    </location>
</feature>
<feature type="region of interest" description="Disordered" evidence="4">
    <location>
        <begin position="824"/>
        <end position="869"/>
    </location>
</feature>
<feature type="region of interest" description="Disordered" evidence="4">
    <location>
        <begin position="114"/>
        <end position="245"/>
    </location>
</feature>
<evidence type="ECO:0000256" key="1">
    <source>
        <dbReference type="ARBA" id="ARBA00022723"/>
    </source>
</evidence>
<dbReference type="GO" id="GO:0008270">
    <property type="term" value="F:zinc ion binding"/>
    <property type="evidence" value="ECO:0007669"/>
    <property type="project" value="UniProtKB-KW"/>
</dbReference>
<evidence type="ECO:0000313" key="7">
    <source>
        <dbReference type="Proteomes" id="UP000006906"/>
    </source>
</evidence>
<feature type="compositionally biased region" description="Acidic residues" evidence="4">
    <location>
        <begin position="234"/>
        <end position="244"/>
    </location>
</feature>
<evidence type="ECO:0000256" key="2">
    <source>
        <dbReference type="ARBA" id="ARBA00022771"/>
    </source>
</evidence>
<dbReference type="OrthoDB" id="264354at2759"/>
<dbReference type="RefSeq" id="XP_042922390.1">
    <property type="nucleotide sequence ID" value="XM_043063823.1"/>
</dbReference>
<feature type="compositionally biased region" description="Polar residues" evidence="4">
    <location>
        <begin position="845"/>
        <end position="856"/>
    </location>
</feature>
<dbReference type="EMBL" id="CM008968">
    <property type="protein sequence ID" value="PNW80322.1"/>
    <property type="molecule type" value="Genomic_DNA"/>
</dbReference>
<reference evidence="6 7" key="1">
    <citation type="journal article" date="2007" name="Science">
        <title>The Chlamydomonas genome reveals the evolution of key animal and plant functions.</title>
        <authorList>
            <person name="Merchant S.S."/>
            <person name="Prochnik S.E."/>
            <person name="Vallon O."/>
            <person name="Harris E.H."/>
            <person name="Karpowicz S.J."/>
            <person name="Witman G.B."/>
            <person name="Terry A."/>
            <person name="Salamov A."/>
            <person name="Fritz-Laylin L.K."/>
            <person name="Marechal-Drouard L."/>
            <person name="Marshall W.F."/>
            <person name="Qu L.H."/>
            <person name="Nelson D.R."/>
            <person name="Sanderfoot A.A."/>
            <person name="Spalding M.H."/>
            <person name="Kapitonov V.V."/>
            <person name="Ren Q."/>
            <person name="Ferris P."/>
            <person name="Lindquist E."/>
            <person name="Shapiro H."/>
            <person name="Lucas S.M."/>
            <person name="Grimwood J."/>
            <person name="Schmutz J."/>
            <person name="Cardol P."/>
            <person name="Cerutti H."/>
            <person name="Chanfreau G."/>
            <person name="Chen C.L."/>
            <person name="Cognat V."/>
            <person name="Croft M.T."/>
            <person name="Dent R."/>
            <person name="Dutcher S."/>
            <person name="Fernandez E."/>
            <person name="Fukuzawa H."/>
            <person name="Gonzalez-Ballester D."/>
            <person name="Gonzalez-Halphen D."/>
            <person name="Hallmann A."/>
            <person name="Hanikenne M."/>
            <person name="Hippler M."/>
            <person name="Inwood W."/>
            <person name="Jabbari K."/>
            <person name="Kalanon M."/>
            <person name="Kuras R."/>
            <person name="Lefebvre P.A."/>
            <person name="Lemaire S.D."/>
            <person name="Lobanov A.V."/>
            <person name="Lohr M."/>
            <person name="Manuell A."/>
            <person name="Meier I."/>
            <person name="Mets L."/>
            <person name="Mittag M."/>
            <person name="Mittelmeier T."/>
            <person name="Moroney J.V."/>
            <person name="Moseley J."/>
            <person name="Napoli C."/>
            <person name="Nedelcu A.M."/>
            <person name="Niyogi K."/>
            <person name="Novoselov S.V."/>
            <person name="Paulsen I.T."/>
            <person name="Pazour G."/>
            <person name="Purton S."/>
            <person name="Ral J.P."/>
            <person name="Riano-Pachon D.M."/>
            <person name="Riekhof W."/>
            <person name="Rymarquis L."/>
            <person name="Schroda M."/>
            <person name="Stern D."/>
            <person name="Umen J."/>
            <person name="Willows R."/>
            <person name="Wilson N."/>
            <person name="Zimmer S.L."/>
            <person name="Allmer J."/>
            <person name="Balk J."/>
            <person name="Bisova K."/>
            <person name="Chen C.J."/>
            <person name="Elias M."/>
            <person name="Gendler K."/>
            <person name="Hauser C."/>
            <person name="Lamb M.R."/>
            <person name="Ledford H."/>
            <person name="Long J.C."/>
            <person name="Minagawa J."/>
            <person name="Page M.D."/>
            <person name="Pan J."/>
            <person name="Pootakham W."/>
            <person name="Roje S."/>
            <person name="Rose A."/>
            <person name="Stahlberg E."/>
            <person name="Terauchi A.M."/>
            <person name="Yang P."/>
            <person name="Ball S."/>
            <person name="Bowler C."/>
            <person name="Dieckmann C.L."/>
            <person name="Gladyshev V.N."/>
            <person name="Green P."/>
            <person name="Jorgensen R."/>
            <person name="Mayfield S."/>
            <person name="Mueller-Roeber B."/>
            <person name="Rajamani S."/>
            <person name="Sayre R.T."/>
            <person name="Brokstein P."/>
            <person name="Dubchak I."/>
            <person name="Goodstein D."/>
            <person name="Hornick L."/>
            <person name="Huang Y.W."/>
            <person name="Jhaveri J."/>
            <person name="Luo Y."/>
            <person name="Martinez D."/>
            <person name="Ngau W.C."/>
            <person name="Otillar B."/>
            <person name="Poliakov A."/>
            <person name="Porter A."/>
            <person name="Szajkowski L."/>
            <person name="Werner G."/>
            <person name="Zhou K."/>
            <person name="Grigoriev I.V."/>
            <person name="Rokhsar D.S."/>
            <person name="Grossman A.R."/>
        </authorList>
    </citation>
    <scope>NUCLEOTIDE SEQUENCE [LARGE SCALE GENOMIC DNA]</scope>
    <source>
        <strain evidence="7">CC-503</strain>
        <strain evidence="6">CC-503 cw92 mt+</strain>
    </source>
</reference>
<dbReference type="InterPro" id="IPR011016">
    <property type="entry name" value="Znf_RING-CH"/>
</dbReference>
<dbReference type="Proteomes" id="UP000006906">
    <property type="component" value="Chromosome 7"/>
</dbReference>
<dbReference type="RefSeq" id="XP_042922391.1">
    <property type="nucleotide sequence ID" value="XM_043063822.1"/>
</dbReference>
<dbReference type="AlphaFoldDB" id="A0A2K3DIG0"/>
<feature type="compositionally biased region" description="Low complexity" evidence="4">
    <location>
        <begin position="699"/>
        <end position="712"/>
    </location>
</feature>
<dbReference type="Gramene" id="PNW80322">
    <property type="protein sequence ID" value="PNW80322"/>
    <property type="gene ID" value="CHLRE_07g312800v5"/>
</dbReference>
<evidence type="ECO:0000256" key="4">
    <source>
        <dbReference type="SAM" id="MobiDB-lite"/>
    </source>
</evidence>
<protein>
    <recommendedName>
        <fullName evidence="5">RING-CH-type domain-containing protein</fullName>
    </recommendedName>
</protein>
<dbReference type="Gramene" id="PNW80323">
    <property type="protein sequence ID" value="PNW80323"/>
    <property type="gene ID" value="CHLRE_07g312800v5"/>
</dbReference>
<reference evidence="6" key="2">
    <citation type="submission" date="2017-07" db="EMBL/GenBank/DDBJ databases">
        <title>WGS assembly of Chlamydomonas reinhardtii.</title>
        <authorList>
            <consortium name="Chlamydomonas Annotation Team"/>
            <consortium name="JGI Annotation Team"/>
            <person name="Merchant S.S."/>
            <person name="Prochnik S.E."/>
            <person name="Vallon O."/>
            <person name="Harris E.H."/>
            <person name="Karpowicz S.J."/>
            <person name="Witman G.B."/>
            <person name="Terry A."/>
            <person name="Salamov A."/>
            <person name="Fritz-Laylin L.K."/>
            <person name="Marechal-Drouard L."/>
            <person name="Marshall W.F."/>
            <person name="Qu L.H."/>
            <person name="Nelson D.R."/>
            <person name="Sanderfoot A.A."/>
            <person name="Spalding M.H."/>
            <person name="Kapitonov V.V."/>
            <person name="Ren Q."/>
            <person name="Ferris P."/>
            <person name="Lindquist E."/>
            <person name="Shapiro H."/>
            <person name="Lucas S.M."/>
            <person name="Grimwood J."/>
            <person name="Schmutz J."/>
            <person name="Grigoriev I.V."/>
            <person name="Rokhsar D.S."/>
        </authorList>
    </citation>
    <scope>NUCLEOTIDE SEQUENCE</scope>
    <source>
        <strain evidence="6">CC-503 cw92 mt+</strain>
    </source>
</reference>
<feature type="compositionally biased region" description="Acidic residues" evidence="4">
    <location>
        <begin position="22"/>
        <end position="31"/>
    </location>
</feature>
<feature type="domain" description="RING-CH-type" evidence="5">
    <location>
        <begin position="441"/>
        <end position="512"/>
    </location>
</feature>
<dbReference type="KEGG" id="cre:CHLRE_07g312800v5"/>
<feature type="compositionally biased region" description="Acidic residues" evidence="4">
    <location>
        <begin position="188"/>
        <end position="223"/>
    </location>
</feature>
<dbReference type="PaxDb" id="3055-EDP07031"/>
<feature type="compositionally biased region" description="Acidic residues" evidence="4">
    <location>
        <begin position="636"/>
        <end position="652"/>
    </location>
</feature>
<feature type="compositionally biased region" description="Acidic residues" evidence="4">
    <location>
        <begin position="152"/>
        <end position="169"/>
    </location>
</feature>
<name>A0A2K3DIG0_CHLRE</name>
<keyword evidence="1" id="KW-0479">Metal-binding</keyword>
<accession>A0A2K3DIG0</accession>
<gene>
    <name evidence="6" type="ORF">CHLRE_07g312800v5</name>
</gene>
<keyword evidence="3" id="KW-0862">Zinc</keyword>
<feature type="compositionally biased region" description="Basic and acidic residues" evidence="4">
    <location>
        <begin position="824"/>
        <end position="836"/>
    </location>
</feature>
<dbReference type="SMART" id="SM00744">
    <property type="entry name" value="RINGv"/>
    <property type="match status" value="1"/>
</dbReference>
<sequence length="869" mass="89157">MKLRKKNALPLLDLESSSSGSEYEEGEDEDGSSCPYSSHAESSEWETDEEGAAAEQAHTVGLIPVRKSGNEAGAGAVYDTDAAAGPRAVDPVPPVLRPNPAAMSAVQYQPCRVRSASTGAGDRTGAGPHNVFQGYSGTAAMPVECSGRVEQEQELIEPEAEAESEEEDGCERRPVAPGFNPFSLLTSSDEEEEEDEPGDGEWGDDAESGAEDEEWQAEEDEEAGERGAAGGDAQEGEQEGEAAGEECGAGCLEAAAAGAEHVAAGSAGGEAWGGGEAATTRTAAAAAGTAVPAAAVEAGPSTAATAPAEGAGDAVLAASHSVAALLGAAAAPVASAGSVGLCAPEVERRCAGEMQASSGDAVGAAARGGESASAPAAAGPVDAAATETLGASAAGDRLARLLQSDQVRAHTAIEAVTGAEVKAAAAASEEGASESDVDAAECWVCYGRGRPAGCGFGGDAAGAGAHSDGAAAGGDELVAPCGVCCGGVRYIHRHCFMRWLDSSWAVTCPNCRSLYDRSVLDTFTDSGSLRALWAAACPPSHDPRRPFPYNSMAHFCVGGTVEVAMAVGGFTAVQLLRRVKAMTDEWRLAGADGGLGLVRSDGSRLVLPSFEVTGLVLELGGGEEDEWGLYGGNLEGQDEEAQANAEDEDEMWDPVPPRRGRGGGPVGAYAGGDDASGADRRRPQSPPPGATRPYGGNGNSTSASSSNGFPSNWYAPPRSAPYAHAAAAELQWLQDIDLLAAALQQQGQQEEQGWRLAAQAAGGTVGLHGDLRVPWLSMLMPGEPAVSAVAADWQRADLHVIPMPDPVRVDGEFARSVAERVAQRAEQRRRREEAMRQQRVLTQRHAGQQTRQHATSGAQRFAGGGRRRQ</sequence>
<feature type="compositionally biased region" description="Acidic residues" evidence="4">
    <location>
        <begin position="43"/>
        <end position="52"/>
    </location>
</feature>
<feature type="region of interest" description="Disordered" evidence="4">
    <location>
        <begin position="1"/>
        <end position="73"/>
    </location>
</feature>